<dbReference type="PANTHER" id="PTHR11827">
    <property type="entry name" value="SOLUTE CARRIER FAMILY 12, CATION COTRANSPORTERS"/>
    <property type="match status" value="1"/>
</dbReference>
<keyword evidence="3 6" id="KW-1133">Transmembrane helix</keyword>
<dbReference type="GO" id="GO:0016020">
    <property type="term" value="C:membrane"/>
    <property type="evidence" value="ECO:0007669"/>
    <property type="project" value="UniProtKB-SubCell"/>
</dbReference>
<evidence type="ECO:0000313" key="9">
    <source>
        <dbReference type="EMBL" id="CAD7252285.1"/>
    </source>
</evidence>
<sequence length="808" mass="90632">MRPSSKDTIAKGFVGYKEEVFRHNWYSAYRPSRIDDSDQGFFSVFAVFFPSVTGIAAGANMSGDLKDPGSAIPKGTLVAVFITFTSYIGYGMMSGACSVREASGNPEEVLDMENLSSVFLHPAFNCTGRDCEWGLLQNSQMMTVVSAWGPLIYGGCFAATLSSAIASIVGGPRVFQVEFHLIESTGRNFPPDSPFCPIGIGQRPTVPRAPLLCSRAWTKQRSSKGIYRLLPSQHCLHTHRFINSYSIHHLSRFLYIYLTLYRASKATCKGSLHLHLIIACLTLAADLNAVATLQVNFYLAAYGLINFSAFHSSFTKYPGWRPSFKFYNLWLSLLGTGICATVMFLIQWDVALATFAVTLILYLYVSYRRPDANWGSSTQALASTNALRYVQSMNRVENHVKTYRPQVLVLAGHPSTRPALMDFAHLITKSYALLIVGHVNRDPFKYENRVSLIQKGYAWLNRHHIKGFYDVVESDCLDLGTKALLQLSGLGRLRPNMVLLGFKADWTECDPVETLRYVNILHDAFDNCLAVGILRLKSGLDFSRYVEEDRKSAEKLNVSKCSEITKGESETQSTSSGEEQAHKSEPSEKPRSGEMTLTYCGIEGSALPKDVLNSITRFQHPLKKGTRMDVWWLYDDGGLTILLPYILKQRAQFSFASLRIFSLASSKGELEHEQRSMAALLSKFRIDYSDVVVIPDVQRMAADQTRQEFHALIDPFKETANESREEGTYIPDAEYLANKDKSNRQMRLRELLLEYSLDASLVVMTLPMPRMGTVSAPLYMAWLETLTKDMPPFLLVRGNQTSVLTFYS</sequence>
<dbReference type="GO" id="GO:1990573">
    <property type="term" value="P:potassium ion import across plasma membrane"/>
    <property type="evidence" value="ECO:0007669"/>
    <property type="project" value="TreeGrafter"/>
</dbReference>
<dbReference type="GO" id="GO:0055078">
    <property type="term" value="P:sodium ion homeostasis"/>
    <property type="evidence" value="ECO:0007669"/>
    <property type="project" value="TreeGrafter"/>
</dbReference>
<evidence type="ECO:0000259" key="8">
    <source>
        <dbReference type="Pfam" id="PF03522"/>
    </source>
</evidence>
<evidence type="ECO:0000256" key="1">
    <source>
        <dbReference type="ARBA" id="ARBA00004141"/>
    </source>
</evidence>
<dbReference type="EMBL" id="LR903797">
    <property type="protein sequence ID" value="CAD7252285.1"/>
    <property type="molecule type" value="Genomic_DNA"/>
</dbReference>
<reference evidence="9" key="1">
    <citation type="submission" date="2020-11" db="EMBL/GenBank/DDBJ databases">
        <authorList>
            <person name="Tran Van P."/>
        </authorList>
    </citation>
    <scope>NUCLEOTIDE SEQUENCE</scope>
</reference>
<feature type="transmembrane region" description="Helical" evidence="6">
    <location>
        <begin position="40"/>
        <end position="59"/>
    </location>
</feature>
<dbReference type="GO" id="GO:0055064">
    <property type="term" value="P:chloride ion homeostasis"/>
    <property type="evidence" value="ECO:0007669"/>
    <property type="project" value="TreeGrafter"/>
</dbReference>
<dbReference type="PANTHER" id="PTHR11827:SF103">
    <property type="entry name" value="SODIUM CHLORIDE COTRANSPORTER 69, ISOFORM E"/>
    <property type="match status" value="1"/>
</dbReference>
<dbReference type="Pfam" id="PF03522">
    <property type="entry name" value="SLC12"/>
    <property type="match status" value="1"/>
</dbReference>
<dbReference type="GO" id="GO:0006884">
    <property type="term" value="P:cell volume homeostasis"/>
    <property type="evidence" value="ECO:0007669"/>
    <property type="project" value="TreeGrafter"/>
</dbReference>
<evidence type="ECO:0000256" key="5">
    <source>
        <dbReference type="SAM" id="MobiDB-lite"/>
    </source>
</evidence>
<keyword evidence="2 6" id="KW-0812">Transmembrane</keyword>
<gene>
    <name evidence="9" type="ORF">DSTB1V02_LOCUS12043</name>
</gene>
<evidence type="ECO:0000256" key="6">
    <source>
        <dbReference type="SAM" id="Phobius"/>
    </source>
</evidence>
<evidence type="ECO:0000256" key="2">
    <source>
        <dbReference type="ARBA" id="ARBA00022692"/>
    </source>
</evidence>
<feature type="domain" description="Amino acid permease/ SLC12A" evidence="7">
    <location>
        <begin position="276"/>
        <end position="408"/>
    </location>
</feature>
<name>A0A7R9ADP3_9CRUS</name>
<dbReference type="InterPro" id="IPR004841">
    <property type="entry name" value="AA-permease/SLC12A_dom"/>
</dbReference>
<feature type="transmembrane region" description="Helical" evidence="6">
    <location>
        <begin position="326"/>
        <end position="344"/>
    </location>
</feature>
<evidence type="ECO:0000259" key="7">
    <source>
        <dbReference type="Pfam" id="PF00324"/>
    </source>
</evidence>
<dbReference type="EMBL" id="CAJPEV010004280">
    <property type="protein sequence ID" value="CAG0901500.1"/>
    <property type="molecule type" value="Genomic_DNA"/>
</dbReference>
<organism evidence="9">
    <name type="scientific">Darwinula stevensoni</name>
    <dbReference type="NCBI Taxonomy" id="69355"/>
    <lineage>
        <taxon>Eukaryota</taxon>
        <taxon>Metazoa</taxon>
        <taxon>Ecdysozoa</taxon>
        <taxon>Arthropoda</taxon>
        <taxon>Crustacea</taxon>
        <taxon>Oligostraca</taxon>
        <taxon>Ostracoda</taxon>
        <taxon>Podocopa</taxon>
        <taxon>Podocopida</taxon>
        <taxon>Darwinulocopina</taxon>
        <taxon>Darwinuloidea</taxon>
        <taxon>Darwinulidae</taxon>
        <taxon>Darwinula</taxon>
    </lineage>
</organism>
<comment type="subcellular location">
    <subcellularLocation>
        <location evidence="1">Membrane</location>
        <topology evidence="1">Multi-pass membrane protein</topology>
    </subcellularLocation>
</comment>
<dbReference type="AlphaFoldDB" id="A0A7R9ADP3"/>
<evidence type="ECO:0000313" key="10">
    <source>
        <dbReference type="Proteomes" id="UP000677054"/>
    </source>
</evidence>
<feature type="transmembrane region" description="Helical" evidence="6">
    <location>
        <begin position="297"/>
        <end position="314"/>
    </location>
</feature>
<keyword evidence="10" id="KW-1185">Reference proteome</keyword>
<feature type="compositionally biased region" description="Basic and acidic residues" evidence="5">
    <location>
        <begin position="579"/>
        <end position="592"/>
    </location>
</feature>
<dbReference type="Pfam" id="PF00324">
    <property type="entry name" value="AA_permease"/>
    <property type="match status" value="2"/>
</dbReference>
<feature type="domain" description="SLC12A transporter C-terminal" evidence="8">
    <location>
        <begin position="417"/>
        <end position="808"/>
    </location>
</feature>
<feature type="domain" description="Amino acid permease/ SLC12A" evidence="7">
    <location>
        <begin position="22"/>
        <end position="176"/>
    </location>
</feature>
<feature type="transmembrane region" description="Helical" evidence="6">
    <location>
        <begin position="71"/>
        <end position="90"/>
    </location>
</feature>
<evidence type="ECO:0000256" key="4">
    <source>
        <dbReference type="ARBA" id="ARBA00023136"/>
    </source>
</evidence>
<dbReference type="GO" id="GO:0055075">
    <property type="term" value="P:potassium ion homeostasis"/>
    <property type="evidence" value="ECO:0007669"/>
    <property type="project" value="TreeGrafter"/>
</dbReference>
<dbReference type="Gene3D" id="1.20.1740.10">
    <property type="entry name" value="Amino acid/polyamine transporter I"/>
    <property type="match status" value="2"/>
</dbReference>
<feature type="transmembrane region" description="Helical" evidence="6">
    <location>
        <begin position="272"/>
        <end position="291"/>
    </location>
</feature>
<dbReference type="OrthoDB" id="2020542at2759"/>
<evidence type="ECO:0000256" key="3">
    <source>
        <dbReference type="ARBA" id="ARBA00022989"/>
    </source>
</evidence>
<feature type="region of interest" description="Disordered" evidence="5">
    <location>
        <begin position="564"/>
        <end position="594"/>
    </location>
</feature>
<accession>A0A7R9ADP3</accession>
<dbReference type="GO" id="GO:0008511">
    <property type="term" value="F:sodium:potassium:chloride symporter activity"/>
    <property type="evidence" value="ECO:0007669"/>
    <property type="project" value="TreeGrafter"/>
</dbReference>
<dbReference type="InterPro" id="IPR018491">
    <property type="entry name" value="SLC12_C"/>
</dbReference>
<protein>
    <submittedName>
        <fullName evidence="9">Uncharacterized protein</fullName>
    </submittedName>
</protein>
<dbReference type="Proteomes" id="UP000677054">
    <property type="component" value="Unassembled WGS sequence"/>
</dbReference>
<proteinExistence type="predicted"/>
<keyword evidence="4 6" id="KW-0472">Membrane</keyword>
<dbReference type="InterPro" id="IPR004842">
    <property type="entry name" value="SLC12A_fam"/>
</dbReference>